<keyword evidence="3" id="KW-1185">Reference proteome</keyword>
<protein>
    <recommendedName>
        <fullName evidence="1">Reverse transcriptase domain-containing protein</fullName>
    </recommendedName>
</protein>
<dbReference type="InterPro" id="IPR056471">
    <property type="entry name" value="HD-CE"/>
</dbReference>
<evidence type="ECO:0000313" key="2">
    <source>
        <dbReference type="EMBL" id="MBC5585439.1"/>
    </source>
</evidence>
<gene>
    <name evidence="2" type="ORF">H8S61_14710</name>
</gene>
<dbReference type="InterPro" id="IPR000477">
    <property type="entry name" value="RT_dom"/>
</dbReference>
<dbReference type="RefSeq" id="WP_186939501.1">
    <property type="nucleotide sequence ID" value="NZ_JACOOA010000007.1"/>
</dbReference>
<accession>A0ABR7BV23</accession>
<dbReference type="Proteomes" id="UP000622448">
    <property type="component" value="Unassembled WGS sequence"/>
</dbReference>
<dbReference type="Pfam" id="PF24391">
    <property type="entry name" value="HD-CE"/>
    <property type="match status" value="1"/>
</dbReference>
<reference evidence="2 3" key="1">
    <citation type="submission" date="2020-08" db="EMBL/GenBank/DDBJ databases">
        <title>Genome public.</title>
        <authorList>
            <person name="Liu C."/>
            <person name="Sun Q."/>
        </authorList>
    </citation>
    <scope>NUCLEOTIDE SEQUENCE [LARGE SCALE GENOMIC DNA]</scope>
    <source>
        <strain evidence="2 3">NSJ-70</strain>
    </source>
</reference>
<dbReference type="SUPFAM" id="SSF56672">
    <property type="entry name" value="DNA/RNA polymerases"/>
    <property type="match status" value="1"/>
</dbReference>
<feature type="domain" description="Reverse transcriptase" evidence="1">
    <location>
        <begin position="63"/>
        <end position="362"/>
    </location>
</feature>
<evidence type="ECO:0000259" key="1">
    <source>
        <dbReference type="PROSITE" id="PS50878"/>
    </source>
</evidence>
<dbReference type="EMBL" id="JACOOA010000007">
    <property type="protein sequence ID" value="MBC5585439.1"/>
    <property type="molecule type" value="Genomic_DNA"/>
</dbReference>
<name>A0ABR7BV23_9ACTN</name>
<sequence length="1077" mass="125247">MTNSKLYEKIRSEDNIFAAIYALKSYVFEPGLLDKDDQALFVALDDVFDNEVINTCMDACKAELKRVLTEDNAFFKASVFFRAKKYDPEEDRILFRPMHTASLTTQICIASILNCLMFGREEDNSTKTLSSLSTLIPHFFYGNLPSTQHEAMFKNWVGCYQDFTEAWQRKLGECLETGEYKYQVKLDMKDFFPSINPEYVLNMVSTLTKPEFDDEDFEMLQIALKKLLVLEIAKMKESECSHYYGHESNTDTSQHFTKGIPQGLPQSYFFANLVMSRVAKRYDEAFGGVTYFYVDDSYTYTSEDSNFNNTIAKLNAQLAKDFSGPFLYGFKEAEKRLFGKFESNVSIHTSGKSTRDEIGLTMKSGTNYLLNVCMDASRVGMEFRSSLNELNETTLSAKIEVWLEALTEELKRVQNLNEAQLDNKEETLKILKRYVRFFKYRLLVIEQQHDANYDDSFTALENDIDTLLDESESENFVQNIMDKLDEDILMARAGKLLSGPANEERKIRLEDRVRNLEQRLAQKSSIQNLYMSKCISFRQVADRERKYKTLRIIMQQRQQGMTKNSLYKTIELLQEYLSESHSPEYVPSYAQFLYDSGCKYRQMVINANISTILNVELSDSLCFYKKNGFMLRYYELRLLAWVRNPYFKAIENQKLLEVANTANMDLGSEKVELSIMEVLDLFVRFVQRPELVDNIIKTHQFLVSIWRNGSKFLHFYTLHNEDHSVELIRACIDIVKTIDYIQLKTYDYYILFLACYLHDVAMVIYPHCLDFVREEKGTDAYYTDAIDKLEEILSDQEEGGGFSDISKGEFKRFMVLCYQKVDEFFESDIRGNHGEESARLIKECKGLDYLEASVRMLVANVSEAHVLEADEVYRRKSTATHDPISLKKLMIVLRLADVLDISKERVSNQFLKQNIGQMPPISKFHWISHSAVSRCKFYAQYRLDKNESLCESFLDKKRFHEIVCLEIGLNVRNLTSPCAQPTCNDYRATFDSERDEIVITPSKSEDSLCDCCMLPCKWMKDKNNYLFDEILELKDYLKRDGNNNLFQTDFKITLKFDSKQPLDAESLDVVLAHLRLP</sequence>
<organism evidence="2 3">
    <name type="scientific">Eggerthella hominis</name>
    <dbReference type="NCBI Taxonomy" id="2763043"/>
    <lineage>
        <taxon>Bacteria</taxon>
        <taxon>Bacillati</taxon>
        <taxon>Actinomycetota</taxon>
        <taxon>Coriobacteriia</taxon>
        <taxon>Eggerthellales</taxon>
        <taxon>Eggerthellaceae</taxon>
        <taxon>Eggerthella</taxon>
    </lineage>
</organism>
<dbReference type="PROSITE" id="PS50878">
    <property type="entry name" value="RT_POL"/>
    <property type="match status" value="1"/>
</dbReference>
<comment type="caution">
    <text evidence="2">The sequence shown here is derived from an EMBL/GenBank/DDBJ whole genome shotgun (WGS) entry which is preliminary data.</text>
</comment>
<evidence type="ECO:0000313" key="3">
    <source>
        <dbReference type="Proteomes" id="UP000622448"/>
    </source>
</evidence>
<dbReference type="SUPFAM" id="SSF109604">
    <property type="entry name" value="HD-domain/PDEase-like"/>
    <property type="match status" value="1"/>
</dbReference>
<dbReference type="Pfam" id="PF00078">
    <property type="entry name" value="RVT_1"/>
    <property type="match status" value="1"/>
</dbReference>
<proteinExistence type="predicted"/>
<dbReference type="InterPro" id="IPR043502">
    <property type="entry name" value="DNA/RNA_pol_sf"/>
</dbReference>